<evidence type="ECO:0000313" key="3">
    <source>
        <dbReference type="Proteomes" id="UP000008561"/>
    </source>
</evidence>
<dbReference type="PANTHER" id="PTHR10953:SF102">
    <property type="entry name" value="ADENYLYLTRANSFERASE AND SULFURTRANSFERASE MOCS3"/>
    <property type="match status" value="1"/>
</dbReference>
<gene>
    <name evidence="2" type="ordered locus">Dole_2504</name>
</gene>
<dbReference type="Pfam" id="PF00899">
    <property type="entry name" value="ThiF"/>
    <property type="match status" value="1"/>
</dbReference>
<protein>
    <submittedName>
        <fullName evidence="2">UBA/THIF-type NAD/FAD binding protein</fullName>
    </submittedName>
</protein>
<keyword evidence="3" id="KW-1185">Reference proteome</keyword>
<dbReference type="EMBL" id="CP000859">
    <property type="protein sequence ID" value="ABW68308.1"/>
    <property type="molecule type" value="Genomic_DNA"/>
</dbReference>
<dbReference type="RefSeq" id="WP_012175920.1">
    <property type="nucleotide sequence ID" value="NC_009943.1"/>
</dbReference>
<evidence type="ECO:0000313" key="2">
    <source>
        <dbReference type="EMBL" id="ABW68308.1"/>
    </source>
</evidence>
<dbReference type="KEGG" id="dol:Dole_2504"/>
<dbReference type="eggNOG" id="COG0476">
    <property type="taxonomic scope" value="Bacteria"/>
</dbReference>
<dbReference type="GO" id="GO:0008641">
    <property type="term" value="F:ubiquitin-like modifier activating enzyme activity"/>
    <property type="evidence" value="ECO:0007669"/>
    <property type="project" value="InterPro"/>
</dbReference>
<dbReference type="InterPro" id="IPR000594">
    <property type="entry name" value="ThiF_NAD_FAD-bd"/>
</dbReference>
<dbReference type="AlphaFoldDB" id="A8ZW74"/>
<reference evidence="2 3" key="1">
    <citation type="submission" date="2007-10" db="EMBL/GenBank/DDBJ databases">
        <title>Complete sequence of Desulfococcus oleovorans Hxd3.</title>
        <authorList>
            <consortium name="US DOE Joint Genome Institute"/>
            <person name="Copeland A."/>
            <person name="Lucas S."/>
            <person name="Lapidus A."/>
            <person name="Barry K."/>
            <person name="Glavina del Rio T."/>
            <person name="Dalin E."/>
            <person name="Tice H."/>
            <person name="Pitluck S."/>
            <person name="Kiss H."/>
            <person name="Brettin T."/>
            <person name="Bruce D."/>
            <person name="Detter J.C."/>
            <person name="Han C."/>
            <person name="Schmutz J."/>
            <person name="Larimer F."/>
            <person name="Land M."/>
            <person name="Hauser L."/>
            <person name="Kyrpides N."/>
            <person name="Kim E."/>
            <person name="Wawrik B."/>
            <person name="Richardson P."/>
        </authorList>
    </citation>
    <scope>NUCLEOTIDE SEQUENCE [LARGE SCALE GENOMIC DNA]</scope>
    <source>
        <strain evidence="3">DSM 6200 / JCM 39069 / Hxd3</strain>
    </source>
</reference>
<sequence length="285" mass="30814">MTPVKTLIENKSFQKEDHRGCRVTCIRESDLLEISISHGLSMREVTITCMVQGVTPLRYLRNAPSINPNEQITLARSCVSVAGAGGLGGHVITLLARLGIGEIRVFDPDDFDETNMNRQTFCTTETLGKNKALAAAAACRAINPAVDVNPHPTAVKSPDHISQMTGSQVIIDALDNARDRHALADIARSLDIPMIHGAVAGFEGRVMTVLPENTSFAHLFPPEQNASPQPVFAEQVLGTPALSPAFIAPLQVMAALHILLKRDTTLTDQLIHADLQTPSLNIFTF</sequence>
<dbReference type="SUPFAM" id="SSF69572">
    <property type="entry name" value="Activating enzymes of the ubiquitin-like proteins"/>
    <property type="match status" value="1"/>
</dbReference>
<dbReference type="STRING" id="96561.Dole_2504"/>
<dbReference type="InterPro" id="IPR035985">
    <property type="entry name" value="Ubiquitin-activating_enz"/>
</dbReference>
<name>A8ZW74_DESOH</name>
<feature type="domain" description="THIF-type NAD/FAD binding fold" evidence="1">
    <location>
        <begin position="61"/>
        <end position="279"/>
    </location>
</feature>
<dbReference type="Gene3D" id="3.40.50.720">
    <property type="entry name" value="NAD(P)-binding Rossmann-like Domain"/>
    <property type="match status" value="1"/>
</dbReference>
<dbReference type="OrthoDB" id="9804286at2"/>
<accession>A8ZW74</accession>
<proteinExistence type="predicted"/>
<dbReference type="HOGENOM" id="CLU_013325_10_4_7"/>
<dbReference type="PANTHER" id="PTHR10953">
    <property type="entry name" value="UBIQUITIN-ACTIVATING ENZYME E1"/>
    <property type="match status" value="1"/>
</dbReference>
<dbReference type="CDD" id="cd00757">
    <property type="entry name" value="ThiF_MoeB_HesA_family"/>
    <property type="match status" value="1"/>
</dbReference>
<dbReference type="GO" id="GO:0004792">
    <property type="term" value="F:thiosulfate-cyanide sulfurtransferase activity"/>
    <property type="evidence" value="ECO:0007669"/>
    <property type="project" value="TreeGrafter"/>
</dbReference>
<dbReference type="InterPro" id="IPR045886">
    <property type="entry name" value="ThiF/MoeB/HesA"/>
</dbReference>
<dbReference type="Proteomes" id="UP000008561">
    <property type="component" value="Chromosome"/>
</dbReference>
<dbReference type="GO" id="GO:0005737">
    <property type="term" value="C:cytoplasm"/>
    <property type="evidence" value="ECO:0007669"/>
    <property type="project" value="TreeGrafter"/>
</dbReference>
<evidence type="ECO:0000259" key="1">
    <source>
        <dbReference type="Pfam" id="PF00899"/>
    </source>
</evidence>
<dbReference type="GO" id="GO:0016779">
    <property type="term" value="F:nucleotidyltransferase activity"/>
    <property type="evidence" value="ECO:0007669"/>
    <property type="project" value="TreeGrafter"/>
</dbReference>
<organism evidence="2 3">
    <name type="scientific">Desulfosudis oleivorans (strain DSM 6200 / JCM 39069 / Hxd3)</name>
    <name type="common">Desulfococcus oleovorans</name>
    <dbReference type="NCBI Taxonomy" id="96561"/>
    <lineage>
        <taxon>Bacteria</taxon>
        <taxon>Pseudomonadati</taxon>
        <taxon>Thermodesulfobacteriota</taxon>
        <taxon>Desulfobacteria</taxon>
        <taxon>Desulfobacterales</taxon>
        <taxon>Desulfosudaceae</taxon>
        <taxon>Desulfosudis</taxon>
    </lineage>
</organism>